<reference evidence="1 2" key="1">
    <citation type="journal article" date="2014" name="PLoS ONE">
        <title>Genome Information of Methylobacterium oryzae, a Plant-Probiotic Methylotroph in the Phyllosphere.</title>
        <authorList>
            <person name="Kwak M.J."/>
            <person name="Jeong H."/>
            <person name="Madhaiyan M."/>
            <person name="Lee Y."/>
            <person name="Sa T.M."/>
            <person name="Oh T.K."/>
            <person name="Kim J.F."/>
        </authorList>
    </citation>
    <scope>NUCLEOTIDE SEQUENCE [LARGE SCALE GENOMIC DNA]</scope>
    <source>
        <strain evidence="1 2">CBMB20</strain>
    </source>
</reference>
<dbReference type="KEGG" id="mor:MOC_0007"/>
<accession>A0A089NK65</accession>
<dbReference type="STRING" id="693986.MOC_0007"/>
<evidence type="ECO:0000313" key="1">
    <source>
        <dbReference type="EMBL" id="AIQ87762.1"/>
    </source>
</evidence>
<keyword evidence="2" id="KW-1185">Reference proteome</keyword>
<evidence type="ECO:0000313" key="2">
    <source>
        <dbReference type="Proteomes" id="UP000029492"/>
    </source>
</evidence>
<dbReference type="AlphaFoldDB" id="A0A089NK65"/>
<proteinExistence type="predicted"/>
<gene>
    <name evidence="1" type="ORF">MOC_0007</name>
</gene>
<dbReference type="EMBL" id="CP003811">
    <property type="protein sequence ID" value="AIQ87762.1"/>
    <property type="molecule type" value="Genomic_DNA"/>
</dbReference>
<dbReference type="HOGENOM" id="CLU_3272677_0_0_5"/>
<name>A0A089NK65_9HYPH</name>
<dbReference type="Proteomes" id="UP000029492">
    <property type="component" value="Chromosome"/>
</dbReference>
<protein>
    <submittedName>
        <fullName evidence="1">Protein of unassigned function</fullName>
    </submittedName>
</protein>
<organism evidence="1 2">
    <name type="scientific">Methylobacterium oryzae CBMB20</name>
    <dbReference type="NCBI Taxonomy" id="693986"/>
    <lineage>
        <taxon>Bacteria</taxon>
        <taxon>Pseudomonadati</taxon>
        <taxon>Pseudomonadota</taxon>
        <taxon>Alphaproteobacteria</taxon>
        <taxon>Hyphomicrobiales</taxon>
        <taxon>Methylobacteriaceae</taxon>
        <taxon>Methylobacterium</taxon>
    </lineage>
</organism>
<sequence length="41" mass="4450">MSEPVQRRAVRQGVGSKLCRAILGAAARGRPMPIHLPSIRI</sequence>